<dbReference type="GO" id="GO:0031123">
    <property type="term" value="P:RNA 3'-end processing"/>
    <property type="evidence" value="ECO:0007669"/>
    <property type="project" value="TreeGrafter"/>
</dbReference>
<evidence type="ECO:0000256" key="7">
    <source>
        <dbReference type="ARBA" id="ARBA00022679"/>
    </source>
</evidence>
<keyword evidence="9" id="KW-0460">Magnesium</keyword>
<dbReference type="GO" id="GO:0050265">
    <property type="term" value="F:RNA uridylyltransferase activity"/>
    <property type="evidence" value="ECO:0007669"/>
    <property type="project" value="UniProtKB-EC"/>
</dbReference>
<dbReference type="FunFam" id="3.30.460.10:FF:000067">
    <property type="entry name" value="Terminal uridylyltransferase cid1"/>
    <property type="match status" value="1"/>
</dbReference>
<dbReference type="STRING" id="4540.A0A3L6TKD6"/>
<organism evidence="14 15">
    <name type="scientific">Panicum miliaceum</name>
    <name type="common">Proso millet</name>
    <name type="synonym">Broomcorn millet</name>
    <dbReference type="NCBI Taxonomy" id="4540"/>
    <lineage>
        <taxon>Eukaryota</taxon>
        <taxon>Viridiplantae</taxon>
        <taxon>Streptophyta</taxon>
        <taxon>Embryophyta</taxon>
        <taxon>Tracheophyta</taxon>
        <taxon>Spermatophyta</taxon>
        <taxon>Magnoliopsida</taxon>
        <taxon>Liliopsida</taxon>
        <taxon>Poales</taxon>
        <taxon>Poaceae</taxon>
        <taxon>PACMAD clade</taxon>
        <taxon>Panicoideae</taxon>
        <taxon>Panicodae</taxon>
        <taxon>Paniceae</taxon>
        <taxon>Panicinae</taxon>
        <taxon>Panicum</taxon>
        <taxon>Panicum sect. Panicum</taxon>
    </lineage>
</organism>
<evidence type="ECO:0000256" key="5">
    <source>
        <dbReference type="ARBA" id="ARBA00012472"/>
    </source>
</evidence>
<dbReference type="GO" id="GO:0010628">
    <property type="term" value="P:positive regulation of gene expression"/>
    <property type="evidence" value="ECO:0007669"/>
    <property type="project" value="UniProtKB-ARBA"/>
</dbReference>
<dbReference type="EC" id="2.7.7.52" evidence="5"/>
<feature type="region of interest" description="Disordered" evidence="11">
    <location>
        <begin position="191"/>
        <end position="250"/>
    </location>
</feature>
<dbReference type="CDD" id="cd05402">
    <property type="entry name" value="NT_PAP_TUTase"/>
    <property type="match status" value="1"/>
</dbReference>
<comment type="similarity">
    <text evidence="4">Belongs to the DNA polymerase type-B-like family.</text>
</comment>
<dbReference type="InterPro" id="IPR002058">
    <property type="entry name" value="PAP_assoc"/>
</dbReference>
<feature type="domain" description="Poly(A) RNA polymerase mitochondrial-like central palm" evidence="13">
    <location>
        <begin position="542"/>
        <end position="670"/>
    </location>
</feature>
<evidence type="ECO:0000256" key="3">
    <source>
        <dbReference type="ARBA" id="ARBA00004496"/>
    </source>
</evidence>
<evidence type="ECO:0000256" key="1">
    <source>
        <dbReference type="ARBA" id="ARBA00001936"/>
    </source>
</evidence>
<accession>A0A3L6TKD6</accession>
<dbReference type="GO" id="GO:0000956">
    <property type="term" value="P:nuclear-transcribed mRNA catabolic process"/>
    <property type="evidence" value="ECO:0007669"/>
    <property type="project" value="UniProtKB-ARBA"/>
</dbReference>
<dbReference type="Gene3D" id="1.10.1410.10">
    <property type="match status" value="1"/>
</dbReference>
<dbReference type="InterPro" id="IPR043519">
    <property type="entry name" value="NT_sf"/>
</dbReference>
<dbReference type="EMBL" id="PQIB02000001">
    <property type="protein sequence ID" value="RLN40086.1"/>
    <property type="molecule type" value="Genomic_DNA"/>
</dbReference>
<keyword evidence="15" id="KW-1185">Reference proteome</keyword>
<comment type="cofactor">
    <cofactor evidence="2">
        <name>Mg(2+)</name>
        <dbReference type="ChEBI" id="CHEBI:18420"/>
    </cofactor>
</comment>
<evidence type="ECO:0000256" key="9">
    <source>
        <dbReference type="ARBA" id="ARBA00022842"/>
    </source>
</evidence>
<gene>
    <name evidence="14" type="ORF">C2845_PM01G43510</name>
</gene>
<dbReference type="Pfam" id="PF22600">
    <property type="entry name" value="MTPAP-like_central"/>
    <property type="match status" value="1"/>
</dbReference>
<evidence type="ECO:0000313" key="14">
    <source>
        <dbReference type="EMBL" id="RLN40086.1"/>
    </source>
</evidence>
<evidence type="ECO:0000259" key="13">
    <source>
        <dbReference type="Pfam" id="PF22600"/>
    </source>
</evidence>
<keyword evidence="8" id="KW-0479">Metal-binding</keyword>
<sequence>MLFSSPLSILSRLRLSARCFEPVERGCPVPIRAAKITETKQKGSQQKTNPGNYLDDQPKPSPSRISPMADASSSGGGGPHPSASSSTATHPSPASLDGGLLLRLLQNPPPAHQRAETLAPAPVAHHFFVDPAVAAVGPLFAAPPQMQEGGFAWSSASAPQPQQQQLRFLDPRFATGEPYAALGGGGSSGFGYGDAVRAERPRPRAPPPGFGKPSHPPAAARDASNTFGGAPSRDQNHHRHRVCRTSNKELQTAVPFAGGHEAVGRMLHAEQRAMPNTGGRDAAEGVMYGEQQQDRLLSRMPPDMNTNRSFGRMPLRDQHTLPITGGRTLHGDQYTHPIQGGRMQHSDQGQQVPFLTNTAQREQMWQGFREEKDHALWKLPNASAHETFDKAPVKELHHVIVPAGSSVPVGLWEDQVNGLEDGRLREVVLEHGIDGKVVAEAEAKNFDVSYQKSKVRFAGQDEEEEECDGGEEGSIIEQITESLVIDDNVEIKGVLFQKTVPRSKDFRSDFSRGHHVSSQRIRFQRRNRPCRYDIDRFTPSFLSIFESLVPSEEEIVKQKQLLTSLSRIINKEWPNSKLYLYGSCANSFGFSNSDIDLCLSIDDKEMSKVDIILKLADILQAGNLQNIQPLTRARVPIVKLMDPETGLSCDICVNNLLAVVNTKLLRDYAQIDRRLRQLAFIVKHWAKSRRVNETYQGTLSSYAYVIMCIHLLQLRRILPCLQEMEATYFVMVDENNCAYFDQVDKLNNYGAHSRDTVSRLLWAFFHYWAYEHDYTRDVISIRTGRIISKERKDWTRRVGNDRHLICIEDPFELSHDLGRVVDKFTIKILREEFERAANILQFDPNPSVTLFEPYVPPPLPSLMQEGTVNAAEVDL</sequence>
<proteinExistence type="inferred from homology"/>
<dbReference type="Gene3D" id="3.30.460.10">
    <property type="entry name" value="Beta Polymerase, domain 2"/>
    <property type="match status" value="1"/>
</dbReference>
<feature type="region of interest" description="Disordered" evidence="11">
    <location>
        <begin position="36"/>
        <end position="97"/>
    </location>
</feature>
<dbReference type="Pfam" id="PF03828">
    <property type="entry name" value="PAP_assoc"/>
    <property type="match status" value="1"/>
</dbReference>
<feature type="compositionally biased region" description="Polar residues" evidence="11">
    <location>
        <begin position="42"/>
        <end position="51"/>
    </location>
</feature>
<evidence type="ECO:0000256" key="11">
    <source>
        <dbReference type="SAM" id="MobiDB-lite"/>
    </source>
</evidence>
<feature type="compositionally biased region" description="Low complexity" evidence="11">
    <location>
        <begin position="80"/>
        <end position="97"/>
    </location>
</feature>
<dbReference type="InterPro" id="IPR054708">
    <property type="entry name" value="MTPAP-like_central"/>
</dbReference>
<evidence type="ECO:0000256" key="10">
    <source>
        <dbReference type="ARBA" id="ARBA00049105"/>
    </source>
</evidence>
<comment type="subcellular location">
    <subcellularLocation>
        <location evidence="3">Cytoplasm</location>
    </subcellularLocation>
</comment>
<evidence type="ECO:0000256" key="8">
    <source>
        <dbReference type="ARBA" id="ARBA00022723"/>
    </source>
</evidence>
<dbReference type="GO" id="GO:0046872">
    <property type="term" value="F:metal ion binding"/>
    <property type="evidence" value="ECO:0007669"/>
    <property type="project" value="UniProtKB-KW"/>
</dbReference>
<dbReference type="AlphaFoldDB" id="A0A3L6TKD6"/>
<dbReference type="GO" id="GO:0061157">
    <property type="term" value="P:mRNA destabilization"/>
    <property type="evidence" value="ECO:0007669"/>
    <property type="project" value="UniProtKB-ARBA"/>
</dbReference>
<reference evidence="15" key="1">
    <citation type="journal article" date="2019" name="Nat. Commun.">
        <title>The genome of broomcorn millet.</title>
        <authorList>
            <person name="Zou C."/>
            <person name="Miki D."/>
            <person name="Li D."/>
            <person name="Tang Q."/>
            <person name="Xiao L."/>
            <person name="Rajput S."/>
            <person name="Deng P."/>
            <person name="Jia W."/>
            <person name="Huang R."/>
            <person name="Zhang M."/>
            <person name="Sun Y."/>
            <person name="Hu J."/>
            <person name="Fu X."/>
            <person name="Schnable P.S."/>
            <person name="Li F."/>
            <person name="Zhang H."/>
            <person name="Feng B."/>
            <person name="Zhu X."/>
            <person name="Liu R."/>
            <person name="Schnable J.C."/>
            <person name="Zhu J.-K."/>
            <person name="Zhang H."/>
        </authorList>
    </citation>
    <scope>NUCLEOTIDE SEQUENCE [LARGE SCALE GENOMIC DNA]</scope>
</reference>
<keyword evidence="7" id="KW-0808">Transferase</keyword>
<comment type="caution">
    <text evidence="14">The sequence shown here is derived from an EMBL/GenBank/DDBJ whole genome shotgun (WGS) entry which is preliminary data.</text>
</comment>
<evidence type="ECO:0000313" key="15">
    <source>
        <dbReference type="Proteomes" id="UP000275267"/>
    </source>
</evidence>
<keyword evidence="6" id="KW-0963">Cytoplasm</keyword>
<evidence type="ECO:0000259" key="12">
    <source>
        <dbReference type="Pfam" id="PF03828"/>
    </source>
</evidence>
<dbReference type="OrthoDB" id="407432at2759"/>
<dbReference type="Proteomes" id="UP000275267">
    <property type="component" value="Unassembled WGS sequence"/>
</dbReference>
<comment type="cofactor">
    <cofactor evidence="1">
        <name>Mn(2+)</name>
        <dbReference type="ChEBI" id="CHEBI:29035"/>
    </cofactor>
</comment>
<dbReference type="PANTHER" id="PTHR12271:SF40">
    <property type="entry name" value="POLY(A) RNA POLYMERASE GLD2"/>
    <property type="match status" value="1"/>
</dbReference>
<evidence type="ECO:0000256" key="4">
    <source>
        <dbReference type="ARBA" id="ARBA00008593"/>
    </source>
</evidence>
<dbReference type="SUPFAM" id="SSF81301">
    <property type="entry name" value="Nucleotidyltransferase"/>
    <property type="match status" value="1"/>
</dbReference>
<feature type="compositionally biased region" description="Pro residues" evidence="11">
    <location>
        <begin position="204"/>
        <end position="216"/>
    </location>
</feature>
<evidence type="ECO:0000256" key="6">
    <source>
        <dbReference type="ARBA" id="ARBA00022490"/>
    </source>
</evidence>
<dbReference type="FunFam" id="1.10.1410.10:FF:000018">
    <property type="entry name" value="Terminal uridylyltransferase cid1"/>
    <property type="match status" value="1"/>
</dbReference>
<protein>
    <recommendedName>
        <fullName evidence="5">RNA uridylyltransferase</fullName>
        <ecNumber evidence="5">2.7.7.52</ecNumber>
    </recommendedName>
</protein>
<evidence type="ECO:0000256" key="2">
    <source>
        <dbReference type="ARBA" id="ARBA00001946"/>
    </source>
</evidence>
<dbReference type="PANTHER" id="PTHR12271">
    <property type="entry name" value="POLY A POLYMERASE CID PAP -RELATED"/>
    <property type="match status" value="1"/>
</dbReference>
<feature type="region of interest" description="Disordered" evidence="11">
    <location>
        <begin position="298"/>
        <end position="317"/>
    </location>
</feature>
<dbReference type="SUPFAM" id="SSF81631">
    <property type="entry name" value="PAP/OAS1 substrate-binding domain"/>
    <property type="match status" value="1"/>
</dbReference>
<dbReference type="GO" id="GO:0005737">
    <property type="term" value="C:cytoplasm"/>
    <property type="evidence" value="ECO:0007669"/>
    <property type="project" value="UniProtKB-SubCell"/>
</dbReference>
<name>A0A3L6TKD6_PANMI</name>
<comment type="catalytic activity">
    <reaction evidence="10">
        <text>RNA(n) + UTP = RNA(n)-3'-uridine ribonucleotide + diphosphate</text>
        <dbReference type="Rhea" id="RHEA:14785"/>
        <dbReference type="Rhea" id="RHEA-COMP:14527"/>
        <dbReference type="Rhea" id="RHEA-COMP:17348"/>
        <dbReference type="ChEBI" id="CHEBI:33019"/>
        <dbReference type="ChEBI" id="CHEBI:46398"/>
        <dbReference type="ChEBI" id="CHEBI:140395"/>
        <dbReference type="ChEBI" id="CHEBI:173116"/>
        <dbReference type="EC" id="2.7.7.52"/>
    </reaction>
</comment>
<feature type="domain" description="PAP-associated" evidence="12">
    <location>
        <begin position="757"/>
        <end position="815"/>
    </location>
</feature>